<evidence type="ECO:0000313" key="1">
    <source>
        <dbReference type="EMBL" id="OHA18558.1"/>
    </source>
</evidence>
<gene>
    <name evidence="1" type="ORF">A2664_02885</name>
</gene>
<sequence length="168" mass="18385">MTCEEGPSRKTLSCCGTESGEYSNHLDFMCVFFHPLPPKVLPKQKLGGKVLRGGVSQTSDEAGWSPPSHPPSNDWGKLMCGGVNPYSGVNPVISTAHSSTSRQKKFTKNYGASISRSSFYPFFLSLRPPFAFQRGEIGRGGCRVCLKINKLLSHPVLARVSEQENFCV</sequence>
<name>A0A1G2M3W2_9BACT</name>
<dbReference type="Proteomes" id="UP000178873">
    <property type="component" value="Unassembled WGS sequence"/>
</dbReference>
<protein>
    <submittedName>
        <fullName evidence="1">Uncharacterized protein</fullName>
    </submittedName>
</protein>
<proteinExistence type="predicted"/>
<accession>A0A1G2M3W2</accession>
<organism evidence="1 2">
    <name type="scientific">Candidatus Taylorbacteria bacterium RIFCSPHIGHO2_01_FULL_46_22b</name>
    <dbReference type="NCBI Taxonomy" id="1802301"/>
    <lineage>
        <taxon>Bacteria</taxon>
        <taxon>Candidatus Tayloriibacteriota</taxon>
    </lineage>
</organism>
<dbReference type="AlphaFoldDB" id="A0A1G2M3W2"/>
<reference evidence="1 2" key="1">
    <citation type="journal article" date="2016" name="Nat. Commun.">
        <title>Thousands of microbial genomes shed light on interconnected biogeochemical processes in an aquifer system.</title>
        <authorList>
            <person name="Anantharaman K."/>
            <person name="Brown C.T."/>
            <person name="Hug L.A."/>
            <person name="Sharon I."/>
            <person name="Castelle C.J."/>
            <person name="Probst A.J."/>
            <person name="Thomas B.C."/>
            <person name="Singh A."/>
            <person name="Wilkins M.J."/>
            <person name="Karaoz U."/>
            <person name="Brodie E.L."/>
            <person name="Williams K.H."/>
            <person name="Hubbard S.S."/>
            <person name="Banfield J.F."/>
        </authorList>
    </citation>
    <scope>NUCLEOTIDE SEQUENCE [LARGE SCALE GENOMIC DNA]</scope>
</reference>
<dbReference type="EMBL" id="MHRF01000004">
    <property type="protein sequence ID" value="OHA18558.1"/>
    <property type="molecule type" value="Genomic_DNA"/>
</dbReference>
<evidence type="ECO:0000313" key="2">
    <source>
        <dbReference type="Proteomes" id="UP000178873"/>
    </source>
</evidence>
<comment type="caution">
    <text evidence="1">The sequence shown here is derived from an EMBL/GenBank/DDBJ whole genome shotgun (WGS) entry which is preliminary data.</text>
</comment>